<dbReference type="UniPathway" id="UPA00958"/>
<dbReference type="PANTHER" id="PTHR42755">
    <property type="entry name" value="3-DEOXY-MANNO-OCTULOSONATE CYTIDYLYLTRANSFERASE"/>
    <property type="match status" value="1"/>
</dbReference>
<evidence type="ECO:0000256" key="4">
    <source>
        <dbReference type="ARBA" id="ARBA00019077"/>
    </source>
</evidence>
<evidence type="ECO:0000256" key="5">
    <source>
        <dbReference type="ARBA" id="ARBA00022679"/>
    </source>
</evidence>
<dbReference type="AlphaFoldDB" id="A0A327MFP3"/>
<evidence type="ECO:0000256" key="6">
    <source>
        <dbReference type="ARBA" id="ARBA00031445"/>
    </source>
</evidence>
<evidence type="ECO:0000256" key="8">
    <source>
        <dbReference type="PIRSR" id="PIRSR639901-1"/>
    </source>
</evidence>
<feature type="site" description="Transition state stabilizer" evidence="9">
    <location>
        <position position="226"/>
    </location>
</feature>
<reference evidence="13" key="1">
    <citation type="submission" date="2018-06" db="EMBL/GenBank/DDBJ databases">
        <authorList>
            <person name="Khan S.A."/>
        </authorList>
    </citation>
    <scope>NUCLEOTIDE SEQUENCE [LARGE SCALE GENOMIC DNA]</scope>
    <source>
        <strain evidence="13">DB-1506</strain>
    </source>
</reference>
<evidence type="ECO:0000259" key="11">
    <source>
        <dbReference type="Pfam" id="PF04413"/>
    </source>
</evidence>
<comment type="function">
    <text evidence="1 10">Involved in lipopolysaccharide (LPS) biosynthesis. Catalyzes the transfer of 3-deoxy-D-manno-octulosonate (Kdo) residue(s) from CMP-Kdo to lipid IV(A), the tetraacyldisaccharide-1,4'-bisphosphate precursor of lipid A.</text>
</comment>
<sequence>MSRRAGAGLAPARIASPALALWRLGARLAVPALGWHLRRRARRGKEIAARLAERRGEGAARPAGRLLWLHAASVGETLSVVPLLEALARAAPELHLLVTTGTVTAAGVLRQRLPDALEGRLLHRFVPLDVPGWVARFLDGWRPDCGVLVESELWPNLIAAARARGLPLALVNARFSPRSARHWRLAPGLARQLLGAFRLVTAQTEGDAARLRGCGAPEVRCLGNLKDAAPPLPAEPAALAALRAAIGERPVLLAASTQPGEEALVAAAQARLLAAHPGLLTILVPRHPERGAAIAAELAAARPGAAIARRAAGALPGPETAFYLADTLGELGLFYRLAGVCLVGGSLVPHGGQNPREPARLGCPILLGPHTWNFTEVVARLLAAGGAERVAPDPAALAAAAGAVLSDPARGRAMAQAAAAALAPEAGLPARLAELLTGLLPAAGAVAGRPAPDLAEPMAAPGRGLR</sequence>
<dbReference type="Proteomes" id="UP000249065">
    <property type="component" value="Unassembled WGS sequence"/>
</dbReference>
<dbReference type="GO" id="GO:0009245">
    <property type="term" value="P:lipid A biosynthetic process"/>
    <property type="evidence" value="ECO:0007669"/>
    <property type="project" value="TreeGrafter"/>
</dbReference>
<dbReference type="Gene3D" id="3.40.50.11720">
    <property type="entry name" value="3-Deoxy-D-manno-octulosonic-acid transferase, N-terminal domain"/>
    <property type="match status" value="1"/>
</dbReference>
<feature type="domain" description="3-deoxy-D-manno-octulosonic-acid transferase N-terminal" evidence="11">
    <location>
        <begin position="50"/>
        <end position="226"/>
    </location>
</feature>
<dbReference type="EMBL" id="QLIX01000001">
    <property type="protein sequence ID" value="RAI60884.1"/>
    <property type="molecule type" value="Genomic_DNA"/>
</dbReference>
<dbReference type="OrthoDB" id="9789797at2"/>
<comment type="caution">
    <text evidence="12">The sequence shown here is derived from an EMBL/GenBank/DDBJ whole genome shotgun (WGS) entry which is preliminary data.</text>
</comment>
<accession>A0A327MFP3</accession>
<organism evidence="12 13">
    <name type="scientific">Roseicella frigidaeris</name>
    <dbReference type="NCBI Taxonomy" id="2230885"/>
    <lineage>
        <taxon>Bacteria</taxon>
        <taxon>Pseudomonadati</taxon>
        <taxon>Pseudomonadota</taxon>
        <taxon>Alphaproteobacteria</taxon>
        <taxon>Acetobacterales</taxon>
        <taxon>Roseomonadaceae</taxon>
        <taxon>Roseicella</taxon>
    </lineage>
</organism>
<dbReference type="EC" id="2.4.99.12" evidence="3 10"/>
<dbReference type="InterPro" id="IPR039901">
    <property type="entry name" value="Kdotransferase"/>
</dbReference>
<dbReference type="GO" id="GO:0009244">
    <property type="term" value="P:lipopolysaccharide core region biosynthetic process"/>
    <property type="evidence" value="ECO:0007669"/>
    <property type="project" value="UniProtKB-UniRule"/>
</dbReference>
<keyword evidence="10" id="KW-1003">Cell membrane</keyword>
<evidence type="ECO:0000256" key="3">
    <source>
        <dbReference type="ARBA" id="ARBA00012621"/>
    </source>
</evidence>
<comment type="pathway">
    <text evidence="2 10">Bacterial outer membrane biogenesis; LPS core biosynthesis.</text>
</comment>
<dbReference type="RefSeq" id="WP_111467996.1">
    <property type="nucleotide sequence ID" value="NZ_QLIX01000001.1"/>
</dbReference>
<dbReference type="PANTHER" id="PTHR42755:SF1">
    <property type="entry name" value="3-DEOXY-D-MANNO-OCTULOSONIC ACID TRANSFERASE, MITOCHONDRIAL-RELATED"/>
    <property type="match status" value="1"/>
</dbReference>
<comment type="catalytic activity">
    <reaction evidence="7 10">
        <text>lipid IVA (E. coli) + CMP-3-deoxy-beta-D-manno-octulosonate = alpha-Kdo-(2-&gt;6)-lipid IVA (E. coli) + CMP + H(+)</text>
        <dbReference type="Rhea" id="RHEA:28066"/>
        <dbReference type="ChEBI" id="CHEBI:15378"/>
        <dbReference type="ChEBI" id="CHEBI:58603"/>
        <dbReference type="ChEBI" id="CHEBI:60364"/>
        <dbReference type="ChEBI" id="CHEBI:60377"/>
        <dbReference type="ChEBI" id="CHEBI:85987"/>
        <dbReference type="EC" id="2.4.99.12"/>
    </reaction>
</comment>
<dbReference type="GO" id="GO:0005886">
    <property type="term" value="C:plasma membrane"/>
    <property type="evidence" value="ECO:0007669"/>
    <property type="project" value="UniProtKB-SubCell"/>
</dbReference>
<keyword evidence="13" id="KW-1185">Reference proteome</keyword>
<comment type="similarity">
    <text evidence="10">Belongs to the glycosyltransferase group 1 family.</text>
</comment>
<gene>
    <name evidence="12" type="ORF">DOO78_01780</name>
</gene>
<dbReference type="GO" id="GO:0043842">
    <property type="term" value="F:Kdo transferase activity"/>
    <property type="evidence" value="ECO:0007669"/>
    <property type="project" value="UniProtKB-EC"/>
</dbReference>
<dbReference type="InterPro" id="IPR007507">
    <property type="entry name" value="Glycos_transf_N"/>
</dbReference>
<dbReference type="InterPro" id="IPR038107">
    <property type="entry name" value="Glycos_transf_N_sf"/>
</dbReference>
<evidence type="ECO:0000256" key="10">
    <source>
        <dbReference type="RuleBase" id="RU365103"/>
    </source>
</evidence>
<evidence type="ECO:0000256" key="1">
    <source>
        <dbReference type="ARBA" id="ARBA00003394"/>
    </source>
</evidence>
<keyword evidence="10" id="KW-0472">Membrane</keyword>
<evidence type="ECO:0000256" key="2">
    <source>
        <dbReference type="ARBA" id="ARBA00004713"/>
    </source>
</evidence>
<evidence type="ECO:0000313" key="13">
    <source>
        <dbReference type="Proteomes" id="UP000249065"/>
    </source>
</evidence>
<proteinExistence type="inferred from homology"/>
<evidence type="ECO:0000256" key="7">
    <source>
        <dbReference type="ARBA" id="ARBA00049183"/>
    </source>
</evidence>
<dbReference type="Gene3D" id="3.40.50.2000">
    <property type="entry name" value="Glycogen Phosphorylase B"/>
    <property type="match status" value="1"/>
</dbReference>
<keyword evidence="5 10" id="KW-0808">Transferase</keyword>
<evidence type="ECO:0000313" key="12">
    <source>
        <dbReference type="EMBL" id="RAI60884.1"/>
    </source>
</evidence>
<feature type="active site" description="Proton acceptor" evidence="8">
    <location>
        <position position="76"/>
    </location>
</feature>
<protein>
    <recommendedName>
        <fullName evidence="4 10">3-deoxy-D-manno-octulosonic acid transferase</fullName>
        <shortName evidence="10">Kdo transferase</shortName>
        <ecNumber evidence="3 10">2.4.99.12</ecNumber>
    </recommendedName>
    <alternativeName>
        <fullName evidence="6 10">Lipid IV(A) 3-deoxy-D-manno-octulosonic acid transferase</fullName>
    </alternativeName>
</protein>
<feature type="site" description="Transition state stabilizer" evidence="9">
    <location>
        <position position="150"/>
    </location>
</feature>
<name>A0A327MFP3_9PROT</name>
<dbReference type="SUPFAM" id="SSF53756">
    <property type="entry name" value="UDP-Glycosyltransferase/glycogen phosphorylase"/>
    <property type="match status" value="1"/>
</dbReference>
<keyword evidence="10" id="KW-0448">Lipopolysaccharide biosynthesis</keyword>
<evidence type="ECO:0000256" key="9">
    <source>
        <dbReference type="PIRSR" id="PIRSR639901-2"/>
    </source>
</evidence>
<dbReference type="Pfam" id="PF04413">
    <property type="entry name" value="Glycos_transf_N"/>
    <property type="match status" value="1"/>
</dbReference>
<comment type="subcellular location">
    <subcellularLocation>
        <location evidence="10">Cell membrane</location>
    </subcellularLocation>
</comment>